<name>A0ABV6J1E0_9PROT</name>
<gene>
    <name evidence="1" type="ORF">ACFFIC_29820</name>
</gene>
<dbReference type="EMBL" id="JBHLVZ010000120">
    <property type="protein sequence ID" value="MFC0389708.1"/>
    <property type="molecule type" value="Genomic_DNA"/>
</dbReference>
<protein>
    <submittedName>
        <fullName evidence="1">DUF7002 family protein</fullName>
    </submittedName>
</protein>
<dbReference type="Pfam" id="PF22531">
    <property type="entry name" value="DUF7002"/>
    <property type="match status" value="1"/>
</dbReference>
<sequence length="224" mass="25569">MKKEELEELLRDCPVLYHMAELGSWPSIQRHGLLSTSALLDLFAVSGSRRTAIEARRRPENVAVEHPKLGRAVIRDQKPMDDAGLLRCLQDGLTPEDWYKLLNDRVFMWLTRDRLHRLLTARPYRTLEHDVLELDAAPLVAAHWAQITLSPINSGATKPFPRDRGKDTFLSIADYPYAHWRGKRKAGERAVELAVTGGIPDVGPFVRRVIRMRGEEIVTVLYSR</sequence>
<dbReference type="RefSeq" id="WP_377057256.1">
    <property type="nucleotide sequence ID" value="NZ_JBHLVZ010000120.1"/>
</dbReference>
<reference evidence="1 2" key="1">
    <citation type="submission" date="2024-09" db="EMBL/GenBank/DDBJ databases">
        <authorList>
            <person name="Sun Q."/>
            <person name="Mori K."/>
        </authorList>
    </citation>
    <scope>NUCLEOTIDE SEQUENCE [LARGE SCALE GENOMIC DNA]</scope>
    <source>
        <strain evidence="1 2">CCM 7468</strain>
    </source>
</reference>
<organism evidence="1 2">
    <name type="scientific">Muricoccus vinaceus</name>
    <dbReference type="NCBI Taxonomy" id="424704"/>
    <lineage>
        <taxon>Bacteria</taxon>
        <taxon>Pseudomonadati</taxon>
        <taxon>Pseudomonadota</taxon>
        <taxon>Alphaproteobacteria</taxon>
        <taxon>Acetobacterales</taxon>
        <taxon>Roseomonadaceae</taxon>
        <taxon>Muricoccus</taxon>
    </lineage>
</organism>
<evidence type="ECO:0000313" key="2">
    <source>
        <dbReference type="Proteomes" id="UP001589789"/>
    </source>
</evidence>
<dbReference type="InterPro" id="IPR054271">
    <property type="entry name" value="DUF7002"/>
</dbReference>
<evidence type="ECO:0000313" key="1">
    <source>
        <dbReference type="EMBL" id="MFC0389708.1"/>
    </source>
</evidence>
<accession>A0ABV6J1E0</accession>
<keyword evidence="2" id="KW-1185">Reference proteome</keyword>
<proteinExistence type="predicted"/>
<dbReference type="Proteomes" id="UP001589789">
    <property type="component" value="Unassembled WGS sequence"/>
</dbReference>
<comment type="caution">
    <text evidence="1">The sequence shown here is derived from an EMBL/GenBank/DDBJ whole genome shotgun (WGS) entry which is preliminary data.</text>
</comment>